<keyword evidence="14" id="KW-0449">Lipoprotein</keyword>
<feature type="domain" description="SLBB" evidence="17">
    <location>
        <begin position="427"/>
        <end position="502"/>
    </location>
</feature>
<sequence length="923" mass="100883">MKSILLTSFILLMLLVDSAFARVVKPGSMIVVFNDQNIPLFPIRAVDENGGLTLDDKLIDLSGVELASLLFMVKTGIGDKHPVSSVISYAEDELANITVLGDIFEPGNYVQPKLSPVWQLNYFNALYDGKSFEPDIKVIRGNREKHFTKETLKDLTVMDGDIYLVSLKKKTVVSNSNSNSNKNKPEKVKYNIDPDFSHVVTNTSTKSGSQVDMANQLRSVLAPKNKSETQKISKRTLKSPNDHLSDVIKPGDIVTINLPGEDGFNKDFLIDRDGSVTLPEVGQVSLGGMTLEEAEKAIYKSLSSVYLGLDKLSVLAKERRLLVTVLGFVKTPGQVDMPDTGNVQTAIKLAGGLKDGAQLNKLQIQRGDETIPFNYKKYLDSGDPSAIPPLQSLDTIFVPSSPNLSNVYGEASDASTGLDPTEDATAIKVFGQVYKPGSFAHIEGMTIVDAILRAGGVNRYANVEQIRLIGDGEPVLFNLKRYLDNGDAGQLPVLKEGSTIYVPIQVEAVTGGGRIVYVMGQVQKPGSFEIGEKVGFLDVLANAGGPNRHADNSMVRVLRADGNVVRFNLQEYAEGSDVKVPKIYPGDAIFIPQKSTLIDDSWLKIPTSSSVSMMGAIKKPGRYLWSEGINFMDMLSHSGGPTEKADIANVKIVSTGDDGKAISRVFNLQHFIDRGGNWSSLPSLQGGVTVIFPELPEDPSDNKSQWVRLSSDQAIYIMGAVVSPGRYAFTDQMNVLDILSAAQGPTEESDLTNIRVIHRNGLAPRVSRLNLVEYFETGDETLLPHVSSGDSIFIPSRNRSWVQKKSYETVRVLGSVKSTGRYDFTSDMNILDILAQSGGPTSTALIEKIIIVSSSSDNNQAYTFDLVEYMKNPVDGRLPVLRPGDTIFIPDVKNTKWAYFMDIVRDALGFTSIFTLLGARVWQ</sequence>
<dbReference type="InterPro" id="IPR003715">
    <property type="entry name" value="Poly_export_N"/>
</dbReference>
<name>A0A142BGD0_9GAMM</name>
<proteinExistence type="inferred from homology"/>
<evidence type="ECO:0000256" key="3">
    <source>
        <dbReference type="ARBA" id="ARBA00022448"/>
    </source>
</evidence>
<keyword evidence="7" id="KW-0732">Signal</keyword>
<keyword evidence="5" id="KW-0762">Sugar transport</keyword>
<dbReference type="Proteomes" id="UP000071065">
    <property type="component" value="Chromosome"/>
</dbReference>
<protein>
    <submittedName>
        <fullName evidence="18">Transporter</fullName>
    </submittedName>
</protein>
<evidence type="ECO:0000256" key="6">
    <source>
        <dbReference type="ARBA" id="ARBA00022692"/>
    </source>
</evidence>
<organism evidence="18 19">
    <name type="scientific">Endozoicomonas montiporae CL-33</name>
    <dbReference type="NCBI Taxonomy" id="570277"/>
    <lineage>
        <taxon>Bacteria</taxon>
        <taxon>Pseudomonadati</taxon>
        <taxon>Pseudomonadota</taxon>
        <taxon>Gammaproteobacteria</taxon>
        <taxon>Oceanospirillales</taxon>
        <taxon>Endozoicomonadaceae</taxon>
        <taxon>Endozoicomonas</taxon>
    </lineage>
</organism>
<keyword evidence="11" id="KW-0472">Membrane</keyword>
<comment type="subcellular location">
    <subcellularLocation>
        <location evidence="1">Cell outer membrane</location>
        <topology evidence="1">Multi-pass membrane protein</topology>
    </subcellularLocation>
</comment>
<reference evidence="18 19" key="1">
    <citation type="journal article" date="2016" name="Front. Microbiol.">
        <title>Genomic Insight into the Host-Endosymbiont Relationship of Endozoicomonas montiporae CL-33(T) with its Coral Host.</title>
        <authorList>
            <person name="Ding J.-Y."/>
            <person name="Shiu J.-H."/>
            <person name="Chen W.-M."/>
            <person name="Chiang Y.-R."/>
            <person name="Tang S.-L."/>
        </authorList>
    </citation>
    <scope>NUCLEOTIDE SEQUENCE [LARGE SCALE GENOMIC DNA]</scope>
    <source>
        <strain evidence="18 19">CL-33</strain>
    </source>
</reference>
<dbReference type="GO" id="GO:0006811">
    <property type="term" value="P:monoatomic ion transport"/>
    <property type="evidence" value="ECO:0007669"/>
    <property type="project" value="UniProtKB-KW"/>
</dbReference>
<evidence type="ECO:0000256" key="1">
    <source>
        <dbReference type="ARBA" id="ARBA00004571"/>
    </source>
</evidence>
<evidence type="ECO:0000256" key="7">
    <source>
        <dbReference type="ARBA" id="ARBA00022729"/>
    </source>
</evidence>
<keyword evidence="13" id="KW-0998">Cell outer membrane</keyword>
<dbReference type="GO" id="GO:0015159">
    <property type="term" value="F:polysaccharide transmembrane transporter activity"/>
    <property type="evidence" value="ECO:0007669"/>
    <property type="project" value="InterPro"/>
</dbReference>
<keyword evidence="12" id="KW-0564">Palmitate</keyword>
<evidence type="ECO:0000256" key="5">
    <source>
        <dbReference type="ARBA" id="ARBA00022597"/>
    </source>
</evidence>
<keyword evidence="10" id="KW-0626">Porin</keyword>
<dbReference type="EMBL" id="CP013251">
    <property type="protein sequence ID" value="AMO57806.1"/>
    <property type="molecule type" value="Genomic_DNA"/>
</dbReference>
<evidence type="ECO:0000256" key="10">
    <source>
        <dbReference type="ARBA" id="ARBA00023114"/>
    </source>
</evidence>
<evidence type="ECO:0000256" key="11">
    <source>
        <dbReference type="ARBA" id="ARBA00023136"/>
    </source>
</evidence>
<dbReference type="PANTHER" id="PTHR33619">
    <property type="entry name" value="POLYSACCHARIDE EXPORT PROTEIN GFCE-RELATED"/>
    <property type="match status" value="1"/>
</dbReference>
<feature type="domain" description="SLBB" evidence="17">
    <location>
        <begin position="713"/>
        <end position="792"/>
    </location>
</feature>
<feature type="domain" description="SLBB" evidence="17">
    <location>
        <begin position="516"/>
        <end position="590"/>
    </location>
</feature>
<evidence type="ECO:0000259" key="17">
    <source>
        <dbReference type="Pfam" id="PF22461"/>
    </source>
</evidence>
<keyword evidence="9" id="KW-0406">Ion transport</keyword>
<feature type="domain" description="Soluble ligand binding" evidence="16">
    <location>
        <begin position="612"/>
        <end position="655"/>
    </location>
</feature>
<feature type="domain" description="Polysaccharide export protein N-terminal" evidence="15">
    <location>
        <begin position="247"/>
        <end position="307"/>
    </location>
</feature>
<dbReference type="InterPro" id="IPR049712">
    <property type="entry name" value="Poly_export"/>
</dbReference>
<feature type="domain" description="Soluble ligand binding" evidence="16">
    <location>
        <begin position="323"/>
        <end position="370"/>
    </location>
</feature>
<dbReference type="PANTHER" id="PTHR33619:SF3">
    <property type="entry name" value="POLYSACCHARIDE EXPORT PROTEIN GFCE-RELATED"/>
    <property type="match status" value="1"/>
</dbReference>
<dbReference type="OrthoDB" id="9808948at2"/>
<keyword evidence="6" id="KW-0812">Transmembrane</keyword>
<evidence type="ECO:0000256" key="14">
    <source>
        <dbReference type="ARBA" id="ARBA00023288"/>
    </source>
</evidence>
<evidence type="ECO:0000256" key="12">
    <source>
        <dbReference type="ARBA" id="ARBA00023139"/>
    </source>
</evidence>
<feature type="domain" description="Soluble ligand binding" evidence="16">
    <location>
        <begin position="810"/>
        <end position="850"/>
    </location>
</feature>
<dbReference type="InterPro" id="IPR054765">
    <property type="entry name" value="SLBB_dom"/>
</dbReference>
<dbReference type="Gene3D" id="3.10.560.10">
    <property type="entry name" value="Outer membrane lipoprotein wza domain like"/>
    <property type="match status" value="6"/>
</dbReference>
<dbReference type="STRING" id="570277.EZMO1_3864"/>
<dbReference type="GO" id="GO:0009279">
    <property type="term" value="C:cell outer membrane"/>
    <property type="evidence" value="ECO:0007669"/>
    <property type="project" value="UniProtKB-SubCell"/>
</dbReference>
<dbReference type="GO" id="GO:0015288">
    <property type="term" value="F:porin activity"/>
    <property type="evidence" value="ECO:0007669"/>
    <property type="project" value="UniProtKB-KW"/>
</dbReference>
<dbReference type="InterPro" id="IPR019554">
    <property type="entry name" value="Soluble_ligand-bd"/>
</dbReference>
<evidence type="ECO:0000259" key="16">
    <source>
        <dbReference type="Pfam" id="PF10531"/>
    </source>
</evidence>
<dbReference type="AlphaFoldDB" id="A0A142BGD0"/>
<dbReference type="Pfam" id="PF22461">
    <property type="entry name" value="SLBB_2"/>
    <property type="match status" value="3"/>
</dbReference>
<dbReference type="RefSeq" id="WP_051789948.1">
    <property type="nucleotide sequence ID" value="NZ_CP013251.1"/>
</dbReference>
<dbReference type="PATRIC" id="fig|570277.3.peg.4158"/>
<keyword evidence="3" id="KW-0813">Transport</keyword>
<evidence type="ECO:0000256" key="8">
    <source>
        <dbReference type="ARBA" id="ARBA00023047"/>
    </source>
</evidence>
<evidence type="ECO:0000313" key="19">
    <source>
        <dbReference type="Proteomes" id="UP000071065"/>
    </source>
</evidence>
<evidence type="ECO:0000256" key="4">
    <source>
        <dbReference type="ARBA" id="ARBA00022452"/>
    </source>
</evidence>
<comment type="similarity">
    <text evidence="2">Belongs to the BexD/CtrA/VexA family.</text>
</comment>
<dbReference type="Gene3D" id="3.30.1950.10">
    <property type="entry name" value="wza like domain"/>
    <property type="match status" value="1"/>
</dbReference>
<dbReference type="Pfam" id="PF10531">
    <property type="entry name" value="SLBB"/>
    <property type="match status" value="3"/>
</dbReference>
<dbReference type="GO" id="GO:0046930">
    <property type="term" value="C:pore complex"/>
    <property type="evidence" value="ECO:0007669"/>
    <property type="project" value="UniProtKB-KW"/>
</dbReference>
<evidence type="ECO:0000259" key="15">
    <source>
        <dbReference type="Pfam" id="PF02563"/>
    </source>
</evidence>
<keyword evidence="8" id="KW-0625">Polysaccharide transport</keyword>
<dbReference type="Pfam" id="PF02563">
    <property type="entry name" value="Poly_export"/>
    <property type="match status" value="1"/>
</dbReference>
<dbReference type="KEGG" id="emp:EZMO1_3864"/>
<gene>
    <name evidence="18" type="ORF">EZMO1_3864</name>
</gene>
<evidence type="ECO:0000256" key="9">
    <source>
        <dbReference type="ARBA" id="ARBA00023065"/>
    </source>
</evidence>
<keyword evidence="4" id="KW-1134">Transmembrane beta strand</keyword>
<accession>A0A142BGD0</accession>
<evidence type="ECO:0000313" key="18">
    <source>
        <dbReference type="EMBL" id="AMO57806.1"/>
    </source>
</evidence>
<evidence type="ECO:0000256" key="13">
    <source>
        <dbReference type="ARBA" id="ARBA00023237"/>
    </source>
</evidence>
<evidence type="ECO:0000256" key="2">
    <source>
        <dbReference type="ARBA" id="ARBA00009450"/>
    </source>
</evidence>